<organism evidence="1 2">
    <name type="scientific">Hebeloma cylindrosporum</name>
    <dbReference type="NCBI Taxonomy" id="76867"/>
    <lineage>
        <taxon>Eukaryota</taxon>
        <taxon>Fungi</taxon>
        <taxon>Dikarya</taxon>
        <taxon>Basidiomycota</taxon>
        <taxon>Agaricomycotina</taxon>
        <taxon>Agaricomycetes</taxon>
        <taxon>Agaricomycetidae</taxon>
        <taxon>Agaricales</taxon>
        <taxon>Agaricineae</taxon>
        <taxon>Hymenogastraceae</taxon>
        <taxon>Hebeloma</taxon>
    </lineage>
</organism>
<dbReference type="EMBL" id="KN831782">
    <property type="protein sequence ID" value="KIM40612.1"/>
    <property type="molecule type" value="Genomic_DNA"/>
</dbReference>
<evidence type="ECO:0000313" key="2">
    <source>
        <dbReference type="Proteomes" id="UP000053424"/>
    </source>
</evidence>
<reference evidence="1 2" key="1">
    <citation type="submission" date="2014-04" db="EMBL/GenBank/DDBJ databases">
        <authorList>
            <consortium name="DOE Joint Genome Institute"/>
            <person name="Kuo A."/>
            <person name="Gay G."/>
            <person name="Dore J."/>
            <person name="Kohler A."/>
            <person name="Nagy L.G."/>
            <person name="Floudas D."/>
            <person name="Copeland A."/>
            <person name="Barry K.W."/>
            <person name="Cichocki N."/>
            <person name="Veneault-Fourrey C."/>
            <person name="LaButti K."/>
            <person name="Lindquist E.A."/>
            <person name="Lipzen A."/>
            <person name="Lundell T."/>
            <person name="Morin E."/>
            <person name="Murat C."/>
            <person name="Sun H."/>
            <person name="Tunlid A."/>
            <person name="Henrissat B."/>
            <person name="Grigoriev I.V."/>
            <person name="Hibbett D.S."/>
            <person name="Martin F."/>
            <person name="Nordberg H.P."/>
            <person name="Cantor M.N."/>
            <person name="Hua S.X."/>
        </authorList>
    </citation>
    <scope>NUCLEOTIDE SEQUENCE [LARGE SCALE GENOMIC DNA]</scope>
    <source>
        <strain evidence="2">h7</strain>
    </source>
</reference>
<reference evidence="2" key="2">
    <citation type="submission" date="2015-01" db="EMBL/GenBank/DDBJ databases">
        <title>Evolutionary Origins and Diversification of the Mycorrhizal Mutualists.</title>
        <authorList>
            <consortium name="DOE Joint Genome Institute"/>
            <consortium name="Mycorrhizal Genomics Consortium"/>
            <person name="Kohler A."/>
            <person name="Kuo A."/>
            <person name="Nagy L.G."/>
            <person name="Floudas D."/>
            <person name="Copeland A."/>
            <person name="Barry K.W."/>
            <person name="Cichocki N."/>
            <person name="Veneault-Fourrey C."/>
            <person name="LaButti K."/>
            <person name="Lindquist E.A."/>
            <person name="Lipzen A."/>
            <person name="Lundell T."/>
            <person name="Morin E."/>
            <person name="Murat C."/>
            <person name="Riley R."/>
            <person name="Ohm R."/>
            <person name="Sun H."/>
            <person name="Tunlid A."/>
            <person name="Henrissat B."/>
            <person name="Grigoriev I.V."/>
            <person name="Hibbett D.S."/>
            <person name="Martin F."/>
        </authorList>
    </citation>
    <scope>NUCLEOTIDE SEQUENCE [LARGE SCALE GENOMIC DNA]</scope>
    <source>
        <strain evidence="2">h7</strain>
    </source>
</reference>
<evidence type="ECO:0000313" key="1">
    <source>
        <dbReference type="EMBL" id="KIM40612.1"/>
    </source>
</evidence>
<gene>
    <name evidence="1" type="ORF">M413DRAFT_446042</name>
</gene>
<proteinExistence type="predicted"/>
<sequence>MYNGDLLNSDRSAVRLLSMLGNLNHLPKSLYENVLGRSQIFEYGSPFLCKFRSPEFLSV</sequence>
<dbReference type="Proteomes" id="UP000053424">
    <property type="component" value="Unassembled WGS sequence"/>
</dbReference>
<dbReference type="HOGENOM" id="CLU_2961022_0_0_1"/>
<keyword evidence="2" id="KW-1185">Reference proteome</keyword>
<dbReference type="AlphaFoldDB" id="A0A0C2YHV1"/>
<name>A0A0C2YHV1_HEBCY</name>
<protein>
    <submittedName>
        <fullName evidence="1">Uncharacterized protein</fullName>
    </submittedName>
</protein>
<accession>A0A0C2YHV1</accession>